<evidence type="ECO:0000313" key="3">
    <source>
        <dbReference type="Proteomes" id="UP001257914"/>
    </source>
</evidence>
<dbReference type="Proteomes" id="UP001257914">
    <property type="component" value="Unassembled WGS sequence"/>
</dbReference>
<dbReference type="EMBL" id="JAWCUA010000010">
    <property type="protein sequence ID" value="MDU0114803.1"/>
    <property type="molecule type" value="Genomic_DNA"/>
</dbReference>
<evidence type="ECO:0000259" key="1">
    <source>
        <dbReference type="Pfam" id="PF20250"/>
    </source>
</evidence>
<sequence length="557" mass="62222">MAEENITEIEFKGRGRNVFLVVVCNTVTKLLDQNTIVNLFEQSKYRNCAKQLEKLSDFITTTNELIEKIQQHQDRIQKVDFHFATILDASISFEISEDLMSATANVVTAQGGKRLSMAEIKRACLEHNIKFGLKTTLVKRLLKNVRGLPPGTKVKQLLVKGKPASDGIDAELKPKVNMFGEQLRQHRINPDGSFNLRDLGEIETVKKGQVVAYKTQPSKGLEGKDILGNVLIPTPGNDFELKATQGTEISEDDPNCLVAIFEGMLRKTGEKLVVDDVFVINELTAKQGHIDFHGSVIIEGDVAAEMKIEATGDVYVGGFVESAIIRCHGNLTIIGGCVGHIVNKGTKSELETDLSCELVSGQNINVDFASQVFFRCKFDVMANKYLANCKVVAKSLIVGDPEKPQGKVIGGKFTLSKLLNVGILGGSETNIPVDINMNRVYDVFLQKEHELWEWTNVLEQRVGELKKKISTIDNPTEKTIEDKKLLILITKVKKYIYFRRVLIEKRAEYINEIKVLAHRQLYRNVSVKIGQKAMITNERKSASVIRKLDSNIVIEPL</sequence>
<evidence type="ECO:0000313" key="2">
    <source>
        <dbReference type="EMBL" id="MDU0114803.1"/>
    </source>
</evidence>
<dbReference type="InterPro" id="IPR046865">
    <property type="entry name" value="FapA_b_solenoid"/>
</dbReference>
<dbReference type="InterPro" id="IPR046866">
    <property type="entry name" value="FapA_N"/>
</dbReference>
<comment type="caution">
    <text evidence="2">The sequence shown here is derived from an EMBL/GenBank/DDBJ whole genome shotgun (WGS) entry which is preliminary data.</text>
</comment>
<gene>
    <name evidence="2" type="ORF">RT723_17755</name>
</gene>
<organism evidence="2 3">
    <name type="scientific">Psychrosphaera aquimarina</name>
    <dbReference type="NCBI Taxonomy" id="2044854"/>
    <lineage>
        <taxon>Bacteria</taxon>
        <taxon>Pseudomonadati</taxon>
        <taxon>Pseudomonadota</taxon>
        <taxon>Gammaproteobacteria</taxon>
        <taxon>Alteromonadales</taxon>
        <taxon>Pseudoalteromonadaceae</taxon>
        <taxon>Psychrosphaera</taxon>
    </lineage>
</organism>
<feature type="domain" description="Flagellar Assembly Protein A N-terminal region" evidence="1">
    <location>
        <begin position="91"/>
        <end position="266"/>
    </location>
</feature>
<proteinExistence type="predicted"/>
<protein>
    <submittedName>
        <fullName evidence="2">FapA family protein</fullName>
    </submittedName>
</protein>
<keyword evidence="3" id="KW-1185">Reference proteome</keyword>
<reference evidence="2 3" key="1">
    <citation type="submission" date="2023-10" db="EMBL/GenBank/DDBJ databases">
        <title>Psychrosphaera aquimaarina strain SW33 isolated from seawater.</title>
        <authorList>
            <person name="Bayburt H."/>
            <person name="Kim J.M."/>
            <person name="Choi B.J."/>
            <person name="Jeon C.O."/>
        </authorList>
    </citation>
    <scope>NUCLEOTIDE SEQUENCE [LARGE SCALE GENOMIC DNA]</scope>
    <source>
        <strain evidence="2 3">KCTC 52743</strain>
    </source>
</reference>
<name>A0ABU3R677_9GAMM</name>
<accession>A0ABU3R677</accession>
<dbReference type="PANTHER" id="PTHR38032:SF1">
    <property type="entry name" value="RNA-BINDING PROTEIN KHPB N-TERMINAL DOMAIN-CONTAINING PROTEIN"/>
    <property type="match status" value="1"/>
</dbReference>
<dbReference type="InterPro" id="IPR005646">
    <property type="entry name" value="FapA"/>
</dbReference>
<dbReference type="Pfam" id="PF20250">
    <property type="entry name" value="FapA_N"/>
    <property type="match status" value="1"/>
</dbReference>
<dbReference type="PANTHER" id="PTHR38032">
    <property type="entry name" value="POLYMERASE-RELATED"/>
    <property type="match status" value="1"/>
</dbReference>
<dbReference type="Pfam" id="PF03961">
    <property type="entry name" value="FapA"/>
    <property type="match status" value="1"/>
</dbReference>
<dbReference type="RefSeq" id="WP_315948488.1">
    <property type="nucleotide sequence ID" value="NZ_JAWCUA010000010.1"/>
</dbReference>